<proteinExistence type="predicted"/>
<gene>
    <name evidence="2" type="ORF">CYJ25_04435</name>
</gene>
<evidence type="ECO:0000256" key="1">
    <source>
        <dbReference type="SAM" id="Coils"/>
    </source>
</evidence>
<dbReference type="InterPro" id="IPR025384">
    <property type="entry name" value="DUF4298"/>
</dbReference>
<dbReference type="Proteomes" id="UP000234545">
    <property type="component" value="Unassembled WGS sequence"/>
</dbReference>
<feature type="coiled-coil region" evidence="1">
    <location>
        <begin position="6"/>
        <end position="33"/>
    </location>
</feature>
<dbReference type="Pfam" id="PF14131">
    <property type="entry name" value="DUF4298"/>
    <property type="match status" value="1"/>
</dbReference>
<name>A0A2I1I5R1_9ACTO</name>
<comment type="caution">
    <text evidence="2">The sequence shown here is derived from an EMBL/GenBank/DDBJ whole genome shotgun (WGS) entry which is preliminary data.</text>
</comment>
<organism evidence="2 3">
    <name type="scientific">Schaalia turicensis</name>
    <dbReference type="NCBI Taxonomy" id="131111"/>
    <lineage>
        <taxon>Bacteria</taxon>
        <taxon>Bacillati</taxon>
        <taxon>Actinomycetota</taxon>
        <taxon>Actinomycetes</taxon>
        <taxon>Actinomycetales</taxon>
        <taxon>Actinomycetaceae</taxon>
        <taxon>Schaalia</taxon>
    </lineage>
</organism>
<sequence length="106" mass="12077">MTVTRKSEALERLRQMEERYNEACALMDQAEAALATIEALDQTMIPLMDHYSSSWMNDREVAIEAGEHLVVTGEDEVWNLYSRQCALMAKLLADSSRFFTNDLLGD</sequence>
<keyword evidence="1" id="KW-0175">Coiled coil</keyword>
<evidence type="ECO:0000313" key="2">
    <source>
        <dbReference type="EMBL" id="PKY66478.1"/>
    </source>
</evidence>
<protein>
    <recommendedName>
        <fullName evidence="4">DUF4298 domain-containing protein</fullName>
    </recommendedName>
</protein>
<evidence type="ECO:0008006" key="4">
    <source>
        <dbReference type="Google" id="ProtNLM"/>
    </source>
</evidence>
<dbReference type="EMBL" id="PKKJ01000003">
    <property type="protein sequence ID" value="PKY66478.1"/>
    <property type="molecule type" value="Genomic_DNA"/>
</dbReference>
<accession>A0A2I1I5R1</accession>
<reference evidence="2 3" key="1">
    <citation type="submission" date="2017-12" db="EMBL/GenBank/DDBJ databases">
        <title>Phylogenetic diversity of female urinary microbiome.</title>
        <authorList>
            <person name="Thomas-White K."/>
            <person name="Wolfe A.J."/>
        </authorList>
    </citation>
    <scope>NUCLEOTIDE SEQUENCE [LARGE SCALE GENOMIC DNA]</scope>
    <source>
        <strain evidence="2 3">UMB0250</strain>
    </source>
</reference>
<dbReference type="OrthoDB" id="3267201at2"/>
<evidence type="ECO:0000313" key="3">
    <source>
        <dbReference type="Proteomes" id="UP000234545"/>
    </source>
</evidence>
<dbReference type="AlphaFoldDB" id="A0A2I1I5R1"/>